<reference evidence="6" key="1">
    <citation type="journal article" date="2019" name="G3 (Bethesda)">
        <title>Genome Assemblies of Two Rare Opportunistic Yeast Pathogens: Diutina rugosa (syn. Candida rugosa) and Trichomonascus ciferrii (syn. Candida ciferrii).</title>
        <authorList>
            <person name="Mixao V."/>
            <person name="Saus E."/>
            <person name="Hansen A.P."/>
            <person name="Lass-Florl C."/>
            <person name="Gabaldon T."/>
        </authorList>
    </citation>
    <scope>NUCLEOTIDE SEQUENCE</scope>
    <source>
        <strain evidence="6">CBS 4856</strain>
    </source>
</reference>
<evidence type="ECO:0000256" key="1">
    <source>
        <dbReference type="ARBA" id="ARBA00023002"/>
    </source>
</evidence>
<gene>
    <name evidence="6" type="ORF">TRICI_001738</name>
</gene>
<feature type="domain" description="D-isomer specific 2-hydroxyacid dehydrogenase catalytic" evidence="4">
    <location>
        <begin position="6"/>
        <end position="327"/>
    </location>
</feature>
<dbReference type="InterPro" id="IPR006139">
    <property type="entry name" value="D-isomer_2_OHA_DH_cat_dom"/>
</dbReference>
<feature type="domain" description="D-isomer specific 2-hydroxyacid dehydrogenase NAD-binding" evidence="5">
    <location>
        <begin position="150"/>
        <end position="301"/>
    </location>
</feature>
<evidence type="ECO:0000313" key="6">
    <source>
        <dbReference type="EMBL" id="KAA8916087.1"/>
    </source>
</evidence>
<organism evidence="6 7">
    <name type="scientific">Trichomonascus ciferrii</name>
    <dbReference type="NCBI Taxonomy" id="44093"/>
    <lineage>
        <taxon>Eukaryota</taxon>
        <taxon>Fungi</taxon>
        <taxon>Dikarya</taxon>
        <taxon>Ascomycota</taxon>
        <taxon>Saccharomycotina</taxon>
        <taxon>Dipodascomycetes</taxon>
        <taxon>Dipodascales</taxon>
        <taxon>Trichomonascaceae</taxon>
        <taxon>Trichomonascus</taxon>
        <taxon>Trichomonascus ciferrii complex</taxon>
    </lineage>
</organism>
<evidence type="ECO:0000256" key="2">
    <source>
        <dbReference type="ARBA" id="ARBA00023027"/>
    </source>
</evidence>
<evidence type="ECO:0000259" key="4">
    <source>
        <dbReference type="Pfam" id="PF00389"/>
    </source>
</evidence>
<dbReference type="GO" id="GO:0030267">
    <property type="term" value="F:glyoxylate reductase (NADPH) activity"/>
    <property type="evidence" value="ECO:0007669"/>
    <property type="project" value="TreeGrafter"/>
</dbReference>
<dbReference type="InterPro" id="IPR036291">
    <property type="entry name" value="NAD(P)-bd_dom_sf"/>
</dbReference>
<accession>A0A642V930</accession>
<keyword evidence="7" id="KW-1185">Reference proteome</keyword>
<dbReference type="InterPro" id="IPR050223">
    <property type="entry name" value="D-isomer_2-hydroxyacid_DH"/>
</dbReference>
<dbReference type="PROSITE" id="PS00671">
    <property type="entry name" value="D_2_HYDROXYACID_DH_3"/>
    <property type="match status" value="1"/>
</dbReference>
<proteinExistence type="inferred from homology"/>
<comment type="caution">
    <text evidence="6">The sequence shown here is derived from an EMBL/GenBank/DDBJ whole genome shotgun (WGS) entry which is preliminary data.</text>
</comment>
<dbReference type="AlphaFoldDB" id="A0A642V930"/>
<dbReference type="EMBL" id="SWFS01000123">
    <property type="protein sequence ID" value="KAA8916087.1"/>
    <property type="molecule type" value="Genomic_DNA"/>
</dbReference>
<sequence>MYIITSKEQLIKDLKEKYNDISAIYGRYYIFGDLGGMRGDLVDALPPTLKVITVTTVGYDQFDLVALKKRGIVVCNTPGNASISVAEIALYLTLSTFRFTSVFEKYFRQTENSELCRQAITELDNSSGKLLIDPADAPSAFADGERVGKKYAHSPYGFRAGIAGFGGIGIEIGRRLNALGMEIHYFDRYKLTLEREANLGYNVTYHESFVSLLGQSDVLVLALPLHDDTKEIVNKKAIEMLPDDARIVNVGRGGLINHQHLVAALESGKLSSVGLDVHPNEPYIEKKLVERDDITLLPHLGGGTVEVVRNAAIKSINNIRDVLEGSGRGITPVN</sequence>
<name>A0A642V930_9ASCO</name>
<comment type="similarity">
    <text evidence="3">Belongs to the D-isomer specific 2-hydroxyacid dehydrogenase family.</text>
</comment>
<dbReference type="SUPFAM" id="SSF52283">
    <property type="entry name" value="Formate/glycerate dehydrogenase catalytic domain-like"/>
    <property type="match status" value="1"/>
</dbReference>
<dbReference type="GO" id="GO:0051287">
    <property type="term" value="F:NAD binding"/>
    <property type="evidence" value="ECO:0007669"/>
    <property type="project" value="InterPro"/>
</dbReference>
<keyword evidence="1 3" id="KW-0560">Oxidoreductase</keyword>
<keyword evidence="2" id="KW-0520">NAD</keyword>
<dbReference type="GO" id="GO:0005829">
    <property type="term" value="C:cytosol"/>
    <property type="evidence" value="ECO:0007669"/>
    <property type="project" value="TreeGrafter"/>
</dbReference>
<evidence type="ECO:0008006" key="8">
    <source>
        <dbReference type="Google" id="ProtNLM"/>
    </source>
</evidence>
<dbReference type="Proteomes" id="UP000761534">
    <property type="component" value="Unassembled WGS sequence"/>
</dbReference>
<dbReference type="GO" id="GO:0016618">
    <property type="term" value="F:hydroxypyruvate reductase [NAD(P)H] activity"/>
    <property type="evidence" value="ECO:0007669"/>
    <property type="project" value="TreeGrafter"/>
</dbReference>
<dbReference type="Gene3D" id="3.40.50.720">
    <property type="entry name" value="NAD(P)-binding Rossmann-like Domain"/>
    <property type="match status" value="2"/>
</dbReference>
<dbReference type="InterPro" id="IPR029753">
    <property type="entry name" value="D-isomer_DH_CS"/>
</dbReference>
<evidence type="ECO:0000313" key="7">
    <source>
        <dbReference type="Proteomes" id="UP000761534"/>
    </source>
</evidence>
<evidence type="ECO:0000256" key="3">
    <source>
        <dbReference type="RuleBase" id="RU003719"/>
    </source>
</evidence>
<dbReference type="VEuPathDB" id="FungiDB:TRICI_001738"/>
<evidence type="ECO:0000259" key="5">
    <source>
        <dbReference type="Pfam" id="PF02826"/>
    </source>
</evidence>
<dbReference type="PANTHER" id="PTHR10996:SF178">
    <property type="entry name" value="2-HYDROXYACID DEHYDROGENASE YGL185C-RELATED"/>
    <property type="match status" value="1"/>
</dbReference>
<dbReference type="Pfam" id="PF02826">
    <property type="entry name" value="2-Hacid_dh_C"/>
    <property type="match status" value="1"/>
</dbReference>
<dbReference type="SUPFAM" id="SSF51735">
    <property type="entry name" value="NAD(P)-binding Rossmann-fold domains"/>
    <property type="match status" value="1"/>
</dbReference>
<dbReference type="Pfam" id="PF00389">
    <property type="entry name" value="2-Hacid_dh"/>
    <property type="match status" value="1"/>
</dbReference>
<dbReference type="InterPro" id="IPR006140">
    <property type="entry name" value="D-isomer_DH_NAD-bd"/>
</dbReference>
<dbReference type="OrthoDB" id="298012at2759"/>
<dbReference type="PANTHER" id="PTHR10996">
    <property type="entry name" value="2-HYDROXYACID DEHYDROGENASE-RELATED"/>
    <property type="match status" value="1"/>
</dbReference>
<protein>
    <recommendedName>
        <fullName evidence="8">D-isomer specific 2-hydroxyacid dehydrogenase NAD-binding domain-containing protein</fullName>
    </recommendedName>
</protein>